<accession>A0A8T2BMJ0</accession>
<dbReference type="Proteomes" id="UP000694251">
    <property type="component" value="Chromosome 7"/>
</dbReference>
<reference evidence="1 2" key="1">
    <citation type="submission" date="2020-12" db="EMBL/GenBank/DDBJ databases">
        <title>Concerted genomic and epigenomic changes stabilize Arabidopsis allopolyploids.</title>
        <authorList>
            <person name="Chen Z."/>
        </authorList>
    </citation>
    <scope>NUCLEOTIDE SEQUENCE [LARGE SCALE GENOMIC DNA]</scope>
    <source>
        <strain evidence="1">As9502</strain>
        <tissue evidence="1">Leaf</tissue>
    </source>
</reference>
<proteinExistence type="predicted"/>
<protein>
    <submittedName>
        <fullName evidence="1">Uncharacterized protein</fullName>
    </submittedName>
</protein>
<dbReference type="OrthoDB" id="10602206at2759"/>
<keyword evidence="2" id="KW-1185">Reference proteome</keyword>
<dbReference type="AlphaFoldDB" id="A0A8T2BMJ0"/>
<comment type="caution">
    <text evidence="1">The sequence shown here is derived from an EMBL/GenBank/DDBJ whole genome shotgun (WGS) entry which is preliminary data.</text>
</comment>
<evidence type="ECO:0000313" key="1">
    <source>
        <dbReference type="EMBL" id="KAG7588617.1"/>
    </source>
</evidence>
<gene>
    <name evidence="1" type="ORF">ISN44_As07g009440</name>
</gene>
<evidence type="ECO:0000313" key="2">
    <source>
        <dbReference type="Proteomes" id="UP000694251"/>
    </source>
</evidence>
<name>A0A8T2BMJ0_ARASU</name>
<organism evidence="1 2">
    <name type="scientific">Arabidopsis suecica</name>
    <name type="common">Swedish thale-cress</name>
    <name type="synonym">Cardaminopsis suecica</name>
    <dbReference type="NCBI Taxonomy" id="45249"/>
    <lineage>
        <taxon>Eukaryota</taxon>
        <taxon>Viridiplantae</taxon>
        <taxon>Streptophyta</taxon>
        <taxon>Embryophyta</taxon>
        <taxon>Tracheophyta</taxon>
        <taxon>Spermatophyta</taxon>
        <taxon>Magnoliopsida</taxon>
        <taxon>eudicotyledons</taxon>
        <taxon>Gunneridae</taxon>
        <taxon>Pentapetalae</taxon>
        <taxon>rosids</taxon>
        <taxon>malvids</taxon>
        <taxon>Brassicales</taxon>
        <taxon>Brassicaceae</taxon>
        <taxon>Camelineae</taxon>
        <taxon>Arabidopsis</taxon>
    </lineage>
</organism>
<sequence>MVRPLLFPALESEVGWWITCQNCERDDWKNTSLNDEQRIRLANCEASVEYFEKQSLQIKNKKFLYRKHFFKDFRSHQCLSEVLNEPEDDILKKFTDLEKSYHTLLRNLPHISSGDPKLWSTLRDERRIAACDVRQLLKPLLHVRSNIHKGRKDVYHKSVLNEELVMATMIGEDIRTWKKQDPSY</sequence>
<dbReference type="EMBL" id="JAEFBJ010000007">
    <property type="protein sequence ID" value="KAG7588617.1"/>
    <property type="molecule type" value="Genomic_DNA"/>
</dbReference>